<organism evidence="2">
    <name type="scientific">viral metagenome</name>
    <dbReference type="NCBI Taxonomy" id="1070528"/>
    <lineage>
        <taxon>unclassified sequences</taxon>
        <taxon>metagenomes</taxon>
        <taxon>organismal metagenomes</taxon>
    </lineage>
</organism>
<dbReference type="AlphaFoldDB" id="A0A6M3JEL5"/>
<dbReference type="InterPro" id="IPR027417">
    <property type="entry name" value="P-loop_NTPase"/>
</dbReference>
<proteinExistence type="predicted"/>
<reference evidence="2" key="1">
    <citation type="submission" date="2020-03" db="EMBL/GenBank/DDBJ databases">
        <title>The deep terrestrial virosphere.</title>
        <authorList>
            <person name="Holmfeldt K."/>
            <person name="Nilsson E."/>
            <person name="Simone D."/>
            <person name="Lopez-Fernandez M."/>
            <person name="Wu X."/>
            <person name="de Brujin I."/>
            <person name="Lundin D."/>
            <person name="Andersson A."/>
            <person name="Bertilsson S."/>
            <person name="Dopson M."/>
        </authorList>
    </citation>
    <scope>NUCLEOTIDE SEQUENCE</scope>
    <source>
        <strain evidence="3">MM415A00473</strain>
        <strain evidence="2">MM415B00199</strain>
    </source>
</reference>
<protein>
    <submittedName>
        <fullName evidence="2">Putative RecF/RecN/SMC domain contining protein</fullName>
    </submittedName>
</protein>
<evidence type="ECO:0000313" key="2">
    <source>
        <dbReference type="EMBL" id="QJA67615.1"/>
    </source>
</evidence>
<evidence type="ECO:0000256" key="1">
    <source>
        <dbReference type="SAM" id="Coils"/>
    </source>
</evidence>
<feature type="coiled-coil region" evidence="1">
    <location>
        <begin position="512"/>
        <end position="539"/>
    </location>
</feature>
<sequence length="664" mass="73129">MNTIPFKKLMLGNFQGGTITINADGQNLNIYGQNASGKTRLMSAFLWLLTGKDSLGRGDFEIKNIDGSGNQEHGLDHTVEAVFCIGGNDLALKKVYHEVWTKKRGQAKAEMTGNTTDHFIDGVPAKENEYKACVAEVFGDETRFRLLTNSAAFALMPWQRQRSLLLEVCGDIPDADIITADESLAPLRSALAKYTVSKTPLDDLKKVTMGRRTEINKQIDQIPIRIDEARRGLPDVAGLDKTVLGAEIVALEGELNAVKLKLAGVDTGGKIAPLTKELNTVESEISRLENDHRLKQEGIASGLDRQIRELAAIIEADARKEKSVKAEIEEKRARVAAIDRALATLREKWDGVDGEEFQDTTNAVCAACGQNLPVDKVEAAREKAKANFNASKAERLAEIQTKGKGQKDEKDRLSHEIGQLEDRISVPLNQAGSKEEIERLTTERDTAKETETNYSVISGRGGLLEKKAAIESDIRTAKETTTVDQQPLLAEIASLSISLGEAKEKADRFVRRESGERRIQDLKAEEKKLAGEFEELEKLLYLIETFIKHKVSLLTGRINSKFELVRFKLFNVLVNQGIEETCEITVGGVPYFGGLNSAARTNGGLDVIRTLQQHYGIAPPIFVDNAESVVDLLPVDCQMIRLIVSGVDTVLRIEKSIDKPSSVL</sequence>
<accession>A0A6M3JEL5</accession>
<keyword evidence="1" id="KW-0175">Coiled coil</keyword>
<dbReference type="EMBL" id="MT142474">
    <property type="protein sequence ID" value="QJA81910.1"/>
    <property type="molecule type" value="Genomic_DNA"/>
</dbReference>
<gene>
    <name evidence="3" type="ORF">MM415A00473_0004</name>
    <name evidence="2" type="ORF">MM415B00199_0070</name>
</gene>
<name>A0A6M3JEL5_9ZZZZ</name>
<dbReference type="Gene3D" id="3.40.50.300">
    <property type="entry name" value="P-loop containing nucleotide triphosphate hydrolases"/>
    <property type="match status" value="1"/>
</dbReference>
<dbReference type="Gene3D" id="1.10.287.1490">
    <property type="match status" value="1"/>
</dbReference>
<evidence type="ECO:0000313" key="3">
    <source>
        <dbReference type="EMBL" id="QJA81910.1"/>
    </source>
</evidence>
<dbReference type="EMBL" id="MT141573">
    <property type="protein sequence ID" value="QJA67615.1"/>
    <property type="molecule type" value="Genomic_DNA"/>
</dbReference>